<gene>
    <name evidence="1" type="ORF">LTRI10_LOCUS11586</name>
</gene>
<organism evidence="1 2">
    <name type="scientific">Linum trigynum</name>
    <dbReference type="NCBI Taxonomy" id="586398"/>
    <lineage>
        <taxon>Eukaryota</taxon>
        <taxon>Viridiplantae</taxon>
        <taxon>Streptophyta</taxon>
        <taxon>Embryophyta</taxon>
        <taxon>Tracheophyta</taxon>
        <taxon>Spermatophyta</taxon>
        <taxon>Magnoliopsida</taxon>
        <taxon>eudicotyledons</taxon>
        <taxon>Gunneridae</taxon>
        <taxon>Pentapetalae</taxon>
        <taxon>rosids</taxon>
        <taxon>fabids</taxon>
        <taxon>Malpighiales</taxon>
        <taxon>Linaceae</taxon>
        <taxon>Linum</taxon>
    </lineage>
</organism>
<name>A0AAV2D893_9ROSI</name>
<proteinExistence type="predicted"/>
<sequence>MGFAGQRWKRAGKDAFFISSYNGGVLDIADGVSGWAEEDVDPSLFFFSGTDCNAFWSTTIPQFSSGKHMLLPPQSAQLPCKLIVAVLEGNGTRKFANVGGCGLKLIREGSG</sequence>
<protein>
    <recommendedName>
        <fullName evidence="3">Protein-serine/threonine phosphatase</fullName>
    </recommendedName>
</protein>
<dbReference type="AlphaFoldDB" id="A0AAV2D893"/>
<evidence type="ECO:0000313" key="1">
    <source>
        <dbReference type="EMBL" id="CAL1368467.1"/>
    </source>
</evidence>
<evidence type="ECO:0000313" key="2">
    <source>
        <dbReference type="Proteomes" id="UP001497516"/>
    </source>
</evidence>
<accession>A0AAV2D893</accession>
<dbReference type="InterPro" id="IPR036457">
    <property type="entry name" value="PPM-type-like_dom_sf"/>
</dbReference>
<dbReference type="SUPFAM" id="SSF81606">
    <property type="entry name" value="PP2C-like"/>
    <property type="match status" value="1"/>
</dbReference>
<keyword evidence="2" id="KW-1185">Reference proteome</keyword>
<dbReference type="EMBL" id="OZ034815">
    <property type="protein sequence ID" value="CAL1368467.1"/>
    <property type="molecule type" value="Genomic_DNA"/>
</dbReference>
<reference evidence="1 2" key="1">
    <citation type="submission" date="2024-04" db="EMBL/GenBank/DDBJ databases">
        <authorList>
            <person name="Fracassetti M."/>
        </authorList>
    </citation>
    <scope>NUCLEOTIDE SEQUENCE [LARGE SCALE GENOMIC DNA]</scope>
</reference>
<dbReference type="Proteomes" id="UP001497516">
    <property type="component" value="Chromosome 2"/>
</dbReference>
<evidence type="ECO:0008006" key="3">
    <source>
        <dbReference type="Google" id="ProtNLM"/>
    </source>
</evidence>